<feature type="domain" description="AAA+ ATPase" evidence="6">
    <location>
        <begin position="154"/>
        <end position="297"/>
    </location>
</feature>
<accession>A0A2S3IN32</accession>
<keyword evidence="3" id="KW-0611">Plant defense</keyword>
<keyword evidence="5" id="KW-0175">Coiled coil</keyword>
<dbReference type="GO" id="GO:0006952">
    <property type="term" value="P:defense response"/>
    <property type="evidence" value="ECO:0007669"/>
    <property type="project" value="UniProtKB-KW"/>
</dbReference>
<dbReference type="InterPro" id="IPR050905">
    <property type="entry name" value="Plant_NBS-LRR"/>
</dbReference>
<reference evidence="7" key="1">
    <citation type="submission" date="2018-04" db="EMBL/GenBank/DDBJ databases">
        <title>WGS assembly of Panicum hallii.</title>
        <authorList>
            <person name="Lovell J."/>
            <person name="Jenkins J."/>
            <person name="Lowry D."/>
            <person name="Mamidi S."/>
            <person name="Sreedasyam A."/>
            <person name="Weng X."/>
            <person name="Barry K."/>
            <person name="Bonette J."/>
            <person name="Campitelli B."/>
            <person name="Daum C."/>
            <person name="Gordon S."/>
            <person name="Gould B."/>
            <person name="Lipzen A."/>
            <person name="Macqueen A."/>
            <person name="Palacio-Mejia J."/>
            <person name="Plott C."/>
            <person name="Shakirov E."/>
            <person name="Shu S."/>
            <person name="Yoshinaga Y."/>
            <person name="Zane M."/>
            <person name="Rokhsar D."/>
            <person name="Grimwood J."/>
            <person name="Schmutz J."/>
            <person name="Juenger T."/>
        </authorList>
    </citation>
    <scope>NUCLEOTIDE SEQUENCE [LARGE SCALE GENOMIC DNA]</scope>
    <source>
        <strain evidence="7">FIL2</strain>
    </source>
</reference>
<evidence type="ECO:0000313" key="7">
    <source>
        <dbReference type="EMBL" id="PAN48110.1"/>
    </source>
</evidence>
<protein>
    <recommendedName>
        <fullName evidence="6">AAA+ ATPase domain-containing protein</fullName>
    </recommendedName>
</protein>
<keyword evidence="4" id="KW-0067">ATP-binding</keyword>
<dbReference type="SMART" id="SM00382">
    <property type="entry name" value="AAA"/>
    <property type="match status" value="1"/>
</dbReference>
<keyword evidence="2" id="KW-0677">Repeat</keyword>
<comment type="similarity">
    <text evidence="1">Belongs to the disease resistance NB-LRR family.</text>
</comment>
<dbReference type="InterPro" id="IPR027417">
    <property type="entry name" value="P-loop_NTPase"/>
</dbReference>
<proteinExistence type="inferred from homology"/>
<dbReference type="PROSITE" id="PS51450">
    <property type="entry name" value="LRR"/>
    <property type="match status" value="1"/>
</dbReference>
<organism evidence="7">
    <name type="scientific">Panicum hallii</name>
    <dbReference type="NCBI Taxonomy" id="206008"/>
    <lineage>
        <taxon>Eukaryota</taxon>
        <taxon>Viridiplantae</taxon>
        <taxon>Streptophyta</taxon>
        <taxon>Embryophyta</taxon>
        <taxon>Tracheophyta</taxon>
        <taxon>Spermatophyta</taxon>
        <taxon>Magnoliopsida</taxon>
        <taxon>Liliopsida</taxon>
        <taxon>Poales</taxon>
        <taxon>Poaceae</taxon>
        <taxon>PACMAD clade</taxon>
        <taxon>Panicoideae</taxon>
        <taxon>Panicodae</taxon>
        <taxon>Paniceae</taxon>
        <taxon>Panicinae</taxon>
        <taxon>Panicum</taxon>
        <taxon>Panicum sect. Panicum</taxon>
    </lineage>
</organism>
<dbReference type="GO" id="GO:0005524">
    <property type="term" value="F:ATP binding"/>
    <property type="evidence" value="ECO:0007669"/>
    <property type="project" value="UniProtKB-KW"/>
</dbReference>
<evidence type="ECO:0000256" key="1">
    <source>
        <dbReference type="ARBA" id="ARBA00008894"/>
    </source>
</evidence>
<evidence type="ECO:0000259" key="6">
    <source>
        <dbReference type="SMART" id="SM00382"/>
    </source>
</evidence>
<evidence type="ECO:0000256" key="3">
    <source>
        <dbReference type="ARBA" id="ARBA00022821"/>
    </source>
</evidence>
<name>A0A2S3IN32_9POAL</name>
<dbReference type="InterPro" id="IPR002182">
    <property type="entry name" value="NB-ARC"/>
</dbReference>
<dbReference type="Gene3D" id="3.40.50.300">
    <property type="entry name" value="P-loop containing nucleotide triphosphate hydrolases"/>
    <property type="match status" value="1"/>
</dbReference>
<dbReference type="PRINTS" id="PR00364">
    <property type="entry name" value="DISEASERSIST"/>
</dbReference>
<dbReference type="Pfam" id="PF23598">
    <property type="entry name" value="LRR_14"/>
    <property type="match status" value="1"/>
</dbReference>
<dbReference type="InterPro" id="IPR042197">
    <property type="entry name" value="Apaf_helical"/>
</dbReference>
<dbReference type="SUPFAM" id="SSF52058">
    <property type="entry name" value="L domain-like"/>
    <property type="match status" value="1"/>
</dbReference>
<dbReference type="AlphaFoldDB" id="A0A2S3IN32"/>
<dbReference type="GO" id="GO:0043531">
    <property type="term" value="F:ADP binding"/>
    <property type="evidence" value="ECO:0007669"/>
    <property type="project" value="InterPro"/>
</dbReference>
<dbReference type="InterPro" id="IPR032675">
    <property type="entry name" value="LRR_dom_sf"/>
</dbReference>
<dbReference type="InterPro" id="IPR055414">
    <property type="entry name" value="LRR_R13L4/SHOC2-like"/>
</dbReference>
<dbReference type="FunFam" id="3.40.50.300:FF:001091">
    <property type="entry name" value="Probable disease resistance protein At1g61300"/>
    <property type="match status" value="1"/>
</dbReference>
<dbReference type="PANTHER" id="PTHR33463">
    <property type="entry name" value="NB-ARC DOMAIN-CONTAINING PROTEIN-RELATED"/>
    <property type="match status" value="1"/>
</dbReference>
<dbReference type="Gene3D" id="3.80.10.10">
    <property type="entry name" value="Ribonuclease Inhibitor"/>
    <property type="match status" value="2"/>
</dbReference>
<evidence type="ECO:0000256" key="2">
    <source>
        <dbReference type="ARBA" id="ARBA00022737"/>
    </source>
</evidence>
<dbReference type="Proteomes" id="UP000243499">
    <property type="component" value="Chromosome 9"/>
</dbReference>
<dbReference type="Gene3D" id="1.10.8.430">
    <property type="entry name" value="Helical domain of apoptotic protease-activating factors"/>
    <property type="match status" value="1"/>
</dbReference>
<evidence type="ECO:0000256" key="4">
    <source>
        <dbReference type="ARBA" id="ARBA00022840"/>
    </source>
</evidence>
<keyword evidence="4" id="KW-0547">Nucleotide-binding</keyword>
<dbReference type="Pfam" id="PF23247">
    <property type="entry name" value="LRR_RPS2"/>
    <property type="match status" value="1"/>
</dbReference>
<dbReference type="InterPro" id="IPR057135">
    <property type="entry name" value="At4g27190-like_LRR"/>
</dbReference>
<evidence type="ECO:0000256" key="5">
    <source>
        <dbReference type="SAM" id="Coils"/>
    </source>
</evidence>
<dbReference type="Pfam" id="PF00931">
    <property type="entry name" value="NB-ARC"/>
    <property type="match status" value="1"/>
</dbReference>
<gene>
    <name evidence="7" type="ORF">PAHAL_9G359500</name>
</gene>
<dbReference type="InterPro" id="IPR003593">
    <property type="entry name" value="AAA+_ATPase"/>
</dbReference>
<dbReference type="EMBL" id="CM008054">
    <property type="protein sequence ID" value="PAN48110.1"/>
    <property type="molecule type" value="Genomic_DNA"/>
</dbReference>
<sequence>MWKPIKKGIGYCLNPLTHVGNVEKAVNDLNDTIDDIKEKIQAGEYEGKRPSAQATRWIEKAESIKDESYAIKNRYVARSVHVFGCSWNCRSNYRISRAATKKLDDMYEHKKRIPQDGSMFCLLPTAGRELPLPPNIVGQNDYKDKIIGYVKQGTMSIIGICGMGGSGKTTLLKQLNNIFSCSAEMYEFDHVIYVEVGQQQDMEGIQKDIASQLCLVLGRDENTTSRSVSLHNFLKERKFLLLIDDLWQTLDLEKVGIPQGYGKIGPPNKQMIIIATRLQQVIDGMKGHDHMIVLQSLKFNEAWNLFEANAGVRITNSTQIIGHAKIIVEKCGGLPLALKIVGQAMSSKESEHEWKYTVMLIEQSQFYKVPDAESSLYAALYVSYYHLPDERTKQCFLLSALIINELCPVANMITHWMGHGYLDEDDDIENNYLRGHAVVGCLKRACLLEEHPRRRKFLAMHDRIRDLALWIVETKQGDGSNKTWLVHDRRKLKDPKEWSTAERICLAWDKKNNVTIPDSYSCPHLLTLSLQTNKQIHGVPSGFFSTATSLMYLDLSRTNITELTTDIGALGNLQHLNLSETPIQSLPMELQLLKTLRYLYLRFTKHLDTVPDGTISALSMLKVLDLYRSGSCPKDKARAYIMELESLASLQILGFTVADLDSLCMVFNLPKVSLRFLRIQETEGLKCLVASPSLISKMRAQQLERLGLDGMGSLEELVIGEADVDSDWCFQSLDRIELFRLPNLERIILKGVVPHVCFPILRMLEISGCHKIKTLPWIKKLPCLEELYLIDCNSLLELESDDEEGTMSSTIASFPRLKLLGLSKIRNLHNICDGITALPCLQRLLVYNCPMLARLPSKLLNIDCMLLILGEQDWWEKLGWDDTAVKSIMSSSFIELPSNFEGDIEEVYNALFS</sequence>
<feature type="coiled-coil region" evidence="5">
    <location>
        <begin position="19"/>
        <end position="46"/>
    </location>
</feature>
<dbReference type="SUPFAM" id="SSF52540">
    <property type="entry name" value="P-loop containing nucleoside triphosphate hydrolases"/>
    <property type="match status" value="1"/>
</dbReference>
<dbReference type="PANTHER" id="PTHR33463:SF204">
    <property type="entry name" value="NB-ARC DOMAIN-CONTAINING PROTEIN"/>
    <property type="match status" value="1"/>
</dbReference>
<dbReference type="InterPro" id="IPR001611">
    <property type="entry name" value="Leu-rich_rpt"/>
</dbReference>
<dbReference type="Gramene" id="PAN48110">
    <property type="protein sequence ID" value="PAN48110"/>
    <property type="gene ID" value="PAHAL_9G359500"/>
</dbReference>